<sequence>MPALLHWVAVSLFDRSHCHSSVPAELSAIRARRGRLAPAQCRPGRALSLAAVHTLLSRAAACFLGILLTFGAPSAGRAEAGSRAQAARSSNLLPGPAYATFVTEASHRFAVPERWIRAVMQAESGGDAHSISPRGALGLMQIMPATWVELSVRYDLGIDPFDPHDNIMAGTAYLREMLDRFGSAGFLAAYNAGPRRYEEHLATGRALPDETQIYIATLAPLIDIEQRNSGGSAARRFAAWQQAPLVVERSKSLSADTNSASGIRTMNSSKAAPRAGATALVPRGTGLFARRSDEVQSR</sequence>
<dbReference type="RefSeq" id="WP_085360175.1">
    <property type="nucleotide sequence ID" value="NZ_NAFD01000184.1"/>
</dbReference>
<comment type="caution">
    <text evidence="4">The sequence shown here is derived from an EMBL/GenBank/DDBJ whole genome shotgun (WGS) entry which is preliminary data.</text>
</comment>
<gene>
    <name evidence="4" type="ORF">BSZ18_23120</name>
</gene>
<evidence type="ECO:0000313" key="4">
    <source>
        <dbReference type="EMBL" id="OSJ06056.1"/>
    </source>
</evidence>
<evidence type="ECO:0000256" key="1">
    <source>
        <dbReference type="ARBA" id="ARBA00007734"/>
    </source>
</evidence>
<dbReference type="Proteomes" id="UP000193553">
    <property type="component" value="Unassembled WGS sequence"/>
</dbReference>
<dbReference type="AlphaFoldDB" id="A0A1X3H317"/>
<organism evidence="4 5">
    <name type="scientific">Bradyrhizobium canariense</name>
    <dbReference type="NCBI Taxonomy" id="255045"/>
    <lineage>
        <taxon>Bacteria</taxon>
        <taxon>Pseudomonadati</taxon>
        <taxon>Pseudomonadota</taxon>
        <taxon>Alphaproteobacteria</taxon>
        <taxon>Hyphomicrobiales</taxon>
        <taxon>Nitrobacteraceae</taxon>
        <taxon>Bradyrhizobium</taxon>
    </lineage>
</organism>
<dbReference type="InterPro" id="IPR023346">
    <property type="entry name" value="Lysozyme-like_dom_sf"/>
</dbReference>
<evidence type="ECO:0000313" key="5">
    <source>
        <dbReference type="Proteomes" id="UP000193553"/>
    </source>
</evidence>
<protein>
    <submittedName>
        <fullName evidence="4">Murein transglycosylase</fullName>
    </submittedName>
</protein>
<evidence type="ECO:0000259" key="3">
    <source>
        <dbReference type="Pfam" id="PF01464"/>
    </source>
</evidence>
<comment type="similarity">
    <text evidence="1">Belongs to the transglycosylase Slt family.</text>
</comment>
<dbReference type="PANTHER" id="PTHR37423:SF2">
    <property type="entry name" value="MEMBRANE-BOUND LYTIC MUREIN TRANSGLYCOSYLASE C"/>
    <property type="match status" value="1"/>
</dbReference>
<evidence type="ECO:0000256" key="2">
    <source>
        <dbReference type="ARBA" id="ARBA00009387"/>
    </source>
</evidence>
<dbReference type="PANTHER" id="PTHR37423">
    <property type="entry name" value="SOLUBLE LYTIC MUREIN TRANSGLYCOSYLASE-RELATED"/>
    <property type="match status" value="1"/>
</dbReference>
<dbReference type="SUPFAM" id="SSF53955">
    <property type="entry name" value="Lysozyme-like"/>
    <property type="match status" value="1"/>
</dbReference>
<dbReference type="OrthoDB" id="9801695at2"/>
<dbReference type="Gene3D" id="1.10.530.10">
    <property type="match status" value="1"/>
</dbReference>
<comment type="similarity">
    <text evidence="2">Belongs to the virb1 family.</text>
</comment>
<dbReference type="Pfam" id="PF01464">
    <property type="entry name" value="SLT"/>
    <property type="match status" value="1"/>
</dbReference>
<name>A0A1X3H317_9BRAD</name>
<dbReference type="EMBL" id="NAFI01000180">
    <property type="protein sequence ID" value="OSJ06056.1"/>
    <property type="molecule type" value="Genomic_DNA"/>
</dbReference>
<feature type="domain" description="Transglycosylase SLT" evidence="3">
    <location>
        <begin position="103"/>
        <end position="207"/>
    </location>
</feature>
<accession>A0A1X3H317</accession>
<dbReference type="InterPro" id="IPR008258">
    <property type="entry name" value="Transglycosylase_SLT_dom_1"/>
</dbReference>
<dbReference type="CDD" id="cd00254">
    <property type="entry name" value="LT-like"/>
    <property type="match status" value="1"/>
</dbReference>
<proteinExistence type="inferred from homology"/>
<reference evidence="4 5" key="1">
    <citation type="submission" date="2017-03" db="EMBL/GenBank/DDBJ databases">
        <title>Whole genome sequences of fourteen strains of Bradyrhizobium canariense and one strain of Bradyrhizobium japonicum isolated from Lupinus (Papilionoideae: Genisteae) species in Algeria.</title>
        <authorList>
            <person name="Crovadore J."/>
            <person name="Chekireb D."/>
            <person name="Brachmann A."/>
            <person name="Chablais R."/>
            <person name="Cochard B."/>
            <person name="Lefort F."/>
        </authorList>
    </citation>
    <scope>NUCLEOTIDE SEQUENCE [LARGE SCALE GENOMIC DNA]</scope>
    <source>
        <strain evidence="4 5">UBMA195</strain>
    </source>
</reference>